<feature type="region of interest" description="Disordered" evidence="2">
    <location>
        <begin position="134"/>
        <end position="175"/>
    </location>
</feature>
<proteinExistence type="predicted"/>
<sequence length="403" mass="45256">MEDNDDRKSFLDYLCIDLNYVEEQRNNLMSKHRNLVQELNTCKEQLLVLKQAKIDLRSMQHVNIEILKENQNLRNELKELTSITEAWLNISNKVNQCISKQIPTQKKKILGINQLIEDTSSSWPKDPVFVKSSADNSKVSITGSNKPKLSEAEDSTLSNHVTGKHPLPPLEKLTGAEPVSRPKTIKSILKSKFTAETLKGIIINEPSSAPARGNKSSSAYKTNSAPAGKLKNVKMEDDPPLAIVMKKLNELKLQISKNKSSYFRNKNSQQCKRTNHRTCDHAEFMSSMNINQYHTGQGPDLNDKAINETQYKGMIGSLMCLTVSRPNIQVSLISVKDIKQILRNLTLLLLRELSVLSALVFSIQNVQQSVAMFLAEAEDVAAAGCCANILWIKSQLTDYDIIY</sequence>
<name>A0ABQ5FS76_9ASTR</name>
<gene>
    <name evidence="3" type="ORF">Tco_1017680</name>
</gene>
<feature type="compositionally biased region" description="Polar residues" evidence="2">
    <location>
        <begin position="134"/>
        <end position="147"/>
    </location>
</feature>
<evidence type="ECO:0000256" key="1">
    <source>
        <dbReference type="SAM" id="Coils"/>
    </source>
</evidence>
<comment type="caution">
    <text evidence="3">The sequence shown here is derived from an EMBL/GenBank/DDBJ whole genome shotgun (WGS) entry which is preliminary data.</text>
</comment>
<feature type="region of interest" description="Disordered" evidence="2">
    <location>
        <begin position="206"/>
        <end position="225"/>
    </location>
</feature>
<keyword evidence="1" id="KW-0175">Coiled coil</keyword>
<dbReference type="Proteomes" id="UP001151760">
    <property type="component" value="Unassembled WGS sequence"/>
</dbReference>
<protein>
    <submittedName>
        <fullName evidence="3">Uncharacterized protein</fullName>
    </submittedName>
</protein>
<keyword evidence="4" id="KW-1185">Reference proteome</keyword>
<evidence type="ECO:0000313" key="3">
    <source>
        <dbReference type="EMBL" id="GJT66200.1"/>
    </source>
</evidence>
<dbReference type="EMBL" id="BQNB010017693">
    <property type="protein sequence ID" value="GJT66200.1"/>
    <property type="molecule type" value="Genomic_DNA"/>
</dbReference>
<accession>A0ABQ5FS76</accession>
<evidence type="ECO:0000256" key="2">
    <source>
        <dbReference type="SAM" id="MobiDB-lite"/>
    </source>
</evidence>
<feature type="coiled-coil region" evidence="1">
    <location>
        <begin position="18"/>
        <end position="83"/>
    </location>
</feature>
<reference evidence="3" key="1">
    <citation type="journal article" date="2022" name="Int. J. Mol. Sci.">
        <title>Draft Genome of Tanacetum Coccineum: Genomic Comparison of Closely Related Tanacetum-Family Plants.</title>
        <authorList>
            <person name="Yamashiro T."/>
            <person name="Shiraishi A."/>
            <person name="Nakayama K."/>
            <person name="Satake H."/>
        </authorList>
    </citation>
    <scope>NUCLEOTIDE SEQUENCE</scope>
</reference>
<reference evidence="3" key="2">
    <citation type="submission" date="2022-01" db="EMBL/GenBank/DDBJ databases">
        <authorList>
            <person name="Yamashiro T."/>
            <person name="Shiraishi A."/>
            <person name="Satake H."/>
            <person name="Nakayama K."/>
        </authorList>
    </citation>
    <scope>NUCLEOTIDE SEQUENCE</scope>
</reference>
<evidence type="ECO:0000313" key="4">
    <source>
        <dbReference type="Proteomes" id="UP001151760"/>
    </source>
</evidence>
<feature type="compositionally biased region" description="Polar residues" evidence="2">
    <location>
        <begin position="214"/>
        <end position="225"/>
    </location>
</feature>
<organism evidence="3 4">
    <name type="scientific">Tanacetum coccineum</name>
    <dbReference type="NCBI Taxonomy" id="301880"/>
    <lineage>
        <taxon>Eukaryota</taxon>
        <taxon>Viridiplantae</taxon>
        <taxon>Streptophyta</taxon>
        <taxon>Embryophyta</taxon>
        <taxon>Tracheophyta</taxon>
        <taxon>Spermatophyta</taxon>
        <taxon>Magnoliopsida</taxon>
        <taxon>eudicotyledons</taxon>
        <taxon>Gunneridae</taxon>
        <taxon>Pentapetalae</taxon>
        <taxon>asterids</taxon>
        <taxon>campanulids</taxon>
        <taxon>Asterales</taxon>
        <taxon>Asteraceae</taxon>
        <taxon>Asteroideae</taxon>
        <taxon>Anthemideae</taxon>
        <taxon>Anthemidinae</taxon>
        <taxon>Tanacetum</taxon>
    </lineage>
</organism>